<dbReference type="Gene3D" id="1.20.1070.10">
    <property type="entry name" value="Rhodopsin 7-helix transmembrane proteins"/>
    <property type="match status" value="1"/>
</dbReference>
<dbReference type="GO" id="GO:0030425">
    <property type="term" value="C:dendrite"/>
    <property type="evidence" value="ECO:0000318"/>
    <property type="project" value="GO_Central"/>
</dbReference>
<feature type="transmembrane region" description="Helical" evidence="12">
    <location>
        <begin position="346"/>
        <end position="367"/>
    </location>
</feature>
<organism evidence="14 15">
    <name type="scientific">Strongylocentrotus purpuratus</name>
    <name type="common">Purple sea urchin</name>
    <dbReference type="NCBI Taxonomy" id="7668"/>
    <lineage>
        <taxon>Eukaryota</taxon>
        <taxon>Metazoa</taxon>
        <taxon>Echinodermata</taxon>
        <taxon>Eleutherozoa</taxon>
        <taxon>Echinozoa</taxon>
        <taxon>Echinoidea</taxon>
        <taxon>Euechinoidea</taxon>
        <taxon>Echinacea</taxon>
        <taxon>Camarodonta</taxon>
        <taxon>Echinidea</taxon>
        <taxon>Strongylocentrotidae</taxon>
        <taxon>Strongylocentrotus</taxon>
    </lineage>
</organism>
<evidence type="ECO:0000256" key="7">
    <source>
        <dbReference type="ARBA" id="ARBA00023157"/>
    </source>
</evidence>
<dbReference type="PROSITE" id="PS50262">
    <property type="entry name" value="G_PROTEIN_RECEP_F1_2"/>
    <property type="match status" value="1"/>
</dbReference>
<evidence type="ECO:0000256" key="6">
    <source>
        <dbReference type="ARBA" id="ARBA00023136"/>
    </source>
</evidence>
<reference evidence="15" key="1">
    <citation type="submission" date="2015-02" db="EMBL/GenBank/DDBJ databases">
        <title>Genome sequencing for Strongylocentrotus purpuratus.</title>
        <authorList>
            <person name="Murali S."/>
            <person name="Liu Y."/>
            <person name="Vee V."/>
            <person name="English A."/>
            <person name="Wang M."/>
            <person name="Skinner E."/>
            <person name="Han Y."/>
            <person name="Muzny D.M."/>
            <person name="Worley K.C."/>
            <person name="Gibbs R.A."/>
        </authorList>
    </citation>
    <scope>NUCLEOTIDE SEQUENCE</scope>
</reference>
<feature type="region of interest" description="Disordered" evidence="11">
    <location>
        <begin position="207"/>
        <end position="265"/>
    </location>
</feature>
<dbReference type="GeneID" id="100888305"/>
<accession>A0A7M7NWV7</accession>
<dbReference type="GO" id="GO:0004993">
    <property type="term" value="F:G protein-coupled serotonin receptor activity"/>
    <property type="evidence" value="ECO:0000318"/>
    <property type="project" value="GO_Central"/>
</dbReference>
<dbReference type="CDD" id="cd14967">
    <property type="entry name" value="7tmA_amine_R-like"/>
    <property type="match status" value="1"/>
</dbReference>
<dbReference type="KEGG" id="spu:100888305"/>
<name>A0A7M7NWV7_STRPU</name>
<keyword evidence="3 10" id="KW-0812">Transmembrane</keyword>
<feature type="transmembrane region" description="Helical" evidence="12">
    <location>
        <begin position="308"/>
        <end position="326"/>
    </location>
</feature>
<comment type="similarity">
    <text evidence="10">Belongs to the G-protein coupled receptor 1 family.</text>
</comment>
<evidence type="ECO:0000256" key="4">
    <source>
        <dbReference type="ARBA" id="ARBA00022989"/>
    </source>
</evidence>
<protein>
    <recommendedName>
        <fullName evidence="13">G-protein coupled receptors family 1 profile domain-containing protein</fullName>
    </recommendedName>
</protein>
<dbReference type="PROSITE" id="PS00237">
    <property type="entry name" value="G_PROTEIN_RECEP_F1_1"/>
    <property type="match status" value="1"/>
</dbReference>
<comment type="subcellular location">
    <subcellularLocation>
        <location evidence="1">Cell membrane</location>
        <topology evidence="1">Multi-pass membrane protein</topology>
    </subcellularLocation>
</comment>
<keyword evidence="2" id="KW-1003">Cell membrane</keyword>
<reference evidence="14" key="2">
    <citation type="submission" date="2021-01" db="UniProtKB">
        <authorList>
            <consortium name="EnsemblMetazoa"/>
        </authorList>
    </citation>
    <scope>IDENTIFICATION</scope>
</reference>
<evidence type="ECO:0000256" key="3">
    <source>
        <dbReference type="ARBA" id="ARBA00022692"/>
    </source>
</evidence>
<dbReference type="GO" id="GO:0007268">
    <property type="term" value="P:chemical synaptic transmission"/>
    <property type="evidence" value="ECO:0000318"/>
    <property type="project" value="GO_Central"/>
</dbReference>
<dbReference type="SMART" id="SM01381">
    <property type="entry name" value="7TM_GPCR_Srsx"/>
    <property type="match status" value="1"/>
</dbReference>
<keyword evidence="4 12" id="KW-1133">Transmembrane helix</keyword>
<keyword evidence="9 10" id="KW-0807">Transducer</keyword>
<dbReference type="PANTHER" id="PTHR24248:SF125">
    <property type="entry name" value="DOPAMINE D2-LIKE RECEPTOR"/>
    <property type="match status" value="1"/>
</dbReference>
<keyword evidence="15" id="KW-1185">Reference proteome</keyword>
<dbReference type="Proteomes" id="UP000007110">
    <property type="component" value="Unassembled WGS sequence"/>
</dbReference>
<evidence type="ECO:0000256" key="1">
    <source>
        <dbReference type="ARBA" id="ARBA00004651"/>
    </source>
</evidence>
<dbReference type="OrthoDB" id="10010417at2759"/>
<dbReference type="Pfam" id="PF00001">
    <property type="entry name" value="7tm_1"/>
    <property type="match status" value="1"/>
</dbReference>
<keyword evidence="8 10" id="KW-0675">Receptor</keyword>
<dbReference type="OMA" id="TIIPVWV"/>
<evidence type="ECO:0000256" key="5">
    <source>
        <dbReference type="ARBA" id="ARBA00023040"/>
    </source>
</evidence>
<keyword evidence="7" id="KW-1015">Disulfide bond</keyword>
<dbReference type="PANTHER" id="PTHR24248">
    <property type="entry name" value="ADRENERGIC RECEPTOR-RELATED G-PROTEIN COUPLED RECEPTOR"/>
    <property type="match status" value="1"/>
</dbReference>
<evidence type="ECO:0000256" key="8">
    <source>
        <dbReference type="ARBA" id="ARBA00023170"/>
    </source>
</evidence>
<dbReference type="GO" id="GO:0030594">
    <property type="term" value="F:neurotransmitter receptor activity"/>
    <property type="evidence" value="ECO:0000318"/>
    <property type="project" value="GO_Central"/>
</dbReference>
<dbReference type="InParanoid" id="A0A7M7NWV7"/>
<evidence type="ECO:0000259" key="13">
    <source>
        <dbReference type="PROSITE" id="PS50262"/>
    </source>
</evidence>
<dbReference type="EnsemblMetazoa" id="XM_030986078">
    <property type="protein sequence ID" value="XP_030841938"/>
    <property type="gene ID" value="LOC100888305"/>
</dbReference>
<dbReference type="RefSeq" id="XP_030841938.1">
    <property type="nucleotide sequence ID" value="XM_030986078.1"/>
</dbReference>
<feature type="transmembrane region" description="Helical" evidence="12">
    <location>
        <begin position="97"/>
        <end position="119"/>
    </location>
</feature>
<dbReference type="GO" id="GO:0007187">
    <property type="term" value="P:G protein-coupled receptor signaling pathway, coupled to cyclic nucleotide second messenger"/>
    <property type="evidence" value="ECO:0000318"/>
    <property type="project" value="GO_Central"/>
</dbReference>
<feature type="transmembrane region" description="Helical" evidence="12">
    <location>
        <begin position="175"/>
        <end position="196"/>
    </location>
</feature>
<evidence type="ECO:0000313" key="15">
    <source>
        <dbReference type="Proteomes" id="UP000007110"/>
    </source>
</evidence>
<dbReference type="GO" id="GO:0005886">
    <property type="term" value="C:plasma membrane"/>
    <property type="evidence" value="ECO:0000318"/>
    <property type="project" value="GO_Central"/>
</dbReference>
<dbReference type="AlphaFoldDB" id="A0A7M7NWV7"/>
<evidence type="ECO:0000256" key="9">
    <source>
        <dbReference type="ARBA" id="ARBA00023224"/>
    </source>
</evidence>
<proteinExistence type="inferred from homology"/>
<dbReference type="PRINTS" id="PR00237">
    <property type="entry name" value="GPCRRHODOPSN"/>
</dbReference>
<sequence length="404" mass="45944">MALVDSKYQFLWIDCFLGQMRQEPDTVRLLIEAAVMLHNLIRKHYQAWDIRMLDQEDAQHNLIPRAWRTAAITVRGGWGFGLALCVTHLSLDVLLCTASILHLCAIAVNRYLAVTFPLMYSRERVNSQKRILGTIIPVWVVSIAICAPLFIQGFINPEKTLSEDGQACGFFDKTFIIYSSMGSFYVPLAVMIVVDVRAVRKLRRRKGLAAQRSVGQTPPPQPSPTRECVSRSRSSTPPPPPSPDKTYLTVQGNGAPPSPGNDYRRRPLRISFHMNRKSGQKLGYGSTVVEAVPDTRQKMLSNKREKRAAKTLVVVFACFIILWLPFFVMHLANGFCTTCQIPDELFIAFTWLGYVSSAFNPCIYTCFNKEYRRAFIRIICCSKKRRHSFRNNETPTFRSSLRHS</sequence>
<dbReference type="SUPFAM" id="SSF81321">
    <property type="entry name" value="Family A G protein-coupled receptor-like"/>
    <property type="match status" value="1"/>
</dbReference>
<dbReference type="InterPro" id="IPR017452">
    <property type="entry name" value="GPCR_Rhodpsn_7TM"/>
</dbReference>
<dbReference type="GO" id="GO:0045202">
    <property type="term" value="C:synapse"/>
    <property type="evidence" value="ECO:0007669"/>
    <property type="project" value="GOC"/>
</dbReference>
<evidence type="ECO:0000256" key="10">
    <source>
        <dbReference type="RuleBase" id="RU000688"/>
    </source>
</evidence>
<feature type="domain" description="G-protein coupled receptors family 1 profile" evidence="13">
    <location>
        <begin position="78"/>
        <end position="364"/>
    </location>
</feature>
<evidence type="ECO:0000256" key="2">
    <source>
        <dbReference type="ARBA" id="ARBA00022475"/>
    </source>
</evidence>
<evidence type="ECO:0000256" key="11">
    <source>
        <dbReference type="SAM" id="MobiDB-lite"/>
    </source>
</evidence>
<evidence type="ECO:0000313" key="14">
    <source>
        <dbReference type="EnsemblMetazoa" id="XP_030841938"/>
    </source>
</evidence>
<evidence type="ECO:0000256" key="12">
    <source>
        <dbReference type="SAM" id="Phobius"/>
    </source>
</evidence>
<dbReference type="InterPro" id="IPR000276">
    <property type="entry name" value="GPCR_Rhodpsn"/>
</dbReference>
<feature type="transmembrane region" description="Helical" evidence="12">
    <location>
        <begin position="131"/>
        <end position="155"/>
    </location>
</feature>
<keyword evidence="6 12" id="KW-0472">Membrane</keyword>
<keyword evidence="5 10" id="KW-0297">G-protein coupled receptor</keyword>